<name>A0A9P4GRX0_9PLEO</name>
<dbReference type="RefSeq" id="XP_040793260.1">
    <property type="nucleotide sequence ID" value="XM_040927194.1"/>
</dbReference>
<organism evidence="2 3">
    <name type="scientific">Cucurbitaria berberidis CBS 394.84</name>
    <dbReference type="NCBI Taxonomy" id="1168544"/>
    <lineage>
        <taxon>Eukaryota</taxon>
        <taxon>Fungi</taxon>
        <taxon>Dikarya</taxon>
        <taxon>Ascomycota</taxon>
        <taxon>Pezizomycotina</taxon>
        <taxon>Dothideomycetes</taxon>
        <taxon>Pleosporomycetidae</taxon>
        <taxon>Pleosporales</taxon>
        <taxon>Pleosporineae</taxon>
        <taxon>Cucurbitariaceae</taxon>
        <taxon>Cucurbitaria</taxon>
    </lineage>
</organism>
<proteinExistence type="predicted"/>
<sequence length="338" mass="38031">MCMYVFTTTSRRPFLRKLILRSPFKQSLKIPTAPVNDRTRLPEFLYIVVDDIAFPTIGSSDGALTIPRIDSHLTKRGFKWNDITKQRIETHFKYKSGEVETSSFASAYESEATALKFPQSTSVHKRKGRILHATKLIVDTDGLVPASASTTGGTQIPIWVEQGALPKVPKGVLNMTPAGFDAFEARAWICLDEVRAVLGLKDSDGETGEWLACGYIPRARVCGQVVLQEDTTKKKSLKDEEVVEDVSRTRKKGKEKVRQEEYTPQVPVRTSSLRSFRSDDTSERKRENAPKGRLPRHRSFDSKDKHSVKLARSLLKQALLMSAEEVEVRGLVRLILND</sequence>
<evidence type="ECO:0000313" key="2">
    <source>
        <dbReference type="EMBL" id="KAF1850697.1"/>
    </source>
</evidence>
<dbReference type="Proteomes" id="UP000800039">
    <property type="component" value="Unassembled WGS sequence"/>
</dbReference>
<dbReference type="AlphaFoldDB" id="A0A9P4GRX0"/>
<evidence type="ECO:0000313" key="3">
    <source>
        <dbReference type="Proteomes" id="UP000800039"/>
    </source>
</evidence>
<feature type="region of interest" description="Disordered" evidence="1">
    <location>
        <begin position="237"/>
        <end position="305"/>
    </location>
</feature>
<reference evidence="2" key="1">
    <citation type="submission" date="2020-01" db="EMBL/GenBank/DDBJ databases">
        <authorList>
            <consortium name="DOE Joint Genome Institute"/>
            <person name="Haridas S."/>
            <person name="Albert R."/>
            <person name="Binder M."/>
            <person name="Bloem J."/>
            <person name="Labutti K."/>
            <person name="Salamov A."/>
            <person name="Andreopoulos B."/>
            <person name="Baker S.E."/>
            <person name="Barry K."/>
            <person name="Bills G."/>
            <person name="Bluhm B.H."/>
            <person name="Cannon C."/>
            <person name="Castanera R."/>
            <person name="Culley D.E."/>
            <person name="Daum C."/>
            <person name="Ezra D."/>
            <person name="Gonzalez J.B."/>
            <person name="Henrissat B."/>
            <person name="Kuo A."/>
            <person name="Liang C."/>
            <person name="Lipzen A."/>
            <person name="Lutzoni F."/>
            <person name="Magnuson J."/>
            <person name="Mondo S."/>
            <person name="Nolan M."/>
            <person name="Ohm R."/>
            <person name="Pangilinan J."/>
            <person name="Park H.-J."/>
            <person name="Ramirez L."/>
            <person name="Alfaro M."/>
            <person name="Sun H."/>
            <person name="Tritt A."/>
            <person name="Yoshinaga Y."/>
            <person name="Zwiers L.-H."/>
            <person name="Turgeon B.G."/>
            <person name="Goodwin S.B."/>
            <person name="Spatafora J.W."/>
            <person name="Crous P.W."/>
            <person name="Grigoriev I.V."/>
        </authorList>
    </citation>
    <scope>NUCLEOTIDE SEQUENCE</scope>
    <source>
        <strain evidence="2">CBS 394.84</strain>
    </source>
</reference>
<dbReference type="EMBL" id="ML976614">
    <property type="protein sequence ID" value="KAF1850697.1"/>
    <property type="molecule type" value="Genomic_DNA"/>
</dbReference>
<evidence type="ECO:0000256" key="1">
    <source>
        <dbReference type="SAM" id="MobiDB-lite"/>
    </source>
</evidence>
<feature type="compositionally biased region" description="Basic and acidic residues" evidence="1">
    <location>
        <begin position="237"/>
        <end position="248"/>
    </location>
</feature>
<keyword evidence="3" id="KW-1185">Reference proteome</keyword>
<feature type="compositionally biased region" description="Basic and acidic residues" evidence="1">
    <location>
        <begin position="276"/>
        <end position="290"/>
    </location>
</feature>
<dbReference type="OrthoDB" id="3440338at2759"/>
<protein>
    <submittedName>
        <fullName evidence="2">Uncharacterized protein</fullName>
    </submittedName>
</protein>
<gene>
    <name evidence="2" type="ORF">K460DRAFT_20244</name>
</gene>
<dbReference type="GeneID" id="63844446"/>
<comment type="caution">
    <text evidence="2">The sequence shown here is derived from an EMBL/GenBank/DDBJ whole genome shotgun (WGS) entry which is preliminary data.</text>
</comment>
<accession>A0A9P4GRX0</accession>